<evidence type="ECO:0000256" key="3">
    <source>
        <dbReference type="ARBA" id="ARBA00022722"/>
    </source>
</evidence>
<keyword evidence="6 8" id="KW-0378">Hydrolase</keyword>
<accession>A0A0A2EC71</accession>
<gene>
    <name evidence="8" type="primary">rnz</name>
    <name evidence="9" type="ORF">HQ47_00015</name>
</gene>
<comment type="cofactor">
    <cofactor evidence="8">
        <name>Zn(2+)</name>
        <dbReference type="ChEBI" id="CHEBI:29105"/>
    </cofactor>
    <text evidence="8">Binds 2 Zn(2+) ions.</text>
</comment>
<evidence type="ECO:0000313" key="10">
    <source>
        <dbReference type="Proteomes" id="UP000030103"/>
    </source>
</evidence>
<reference evidence="9 10" key="1">
    <citation type="submission" date="2014-09" db="EMBL/GenBank/DDBJ databases">
        <title>Draft Genome Sequence of Porphyromonas macacae COT-192_OH2859.</title>
        <authorList>
            <person name="Wallis C."/>
            <person name="Deusch O."/>
            <person name="O'Flynn C."/>
            <person name="Davis I."/>
            <person name="Horsfall A."/>
            <person name="Kirkwood N."/>
            <person name="Harris S."/>
            <person name="Eisen J.A."/>
            <person name="Coil D.A."/>
            <person name="Darling A.E."/>
            <person name="Jospin G."/>
            <person name="Alexiev A."/>
        </authorList>
    </citation>
    <scope>NUCLEOTIDE SEQUENCE [LARGE SCALE GENOMIC DNA]</scope>
    <source>
        <strain evidence="10">COT-192 OH2859</strain>
    </source>
</reference>
<dbReference type="AlphaFoldDB" id="A0A0A2EC71"/>
<comment type="function">
    <text evidence="8">Zinc phosphodiesterase, which displays some tRNA 3'-processing endonuclease activity. Probably involved in tRNA maturation, by removing a 3'-trailer from precursor tRNA.</text>
</comment>
<feature type="binding site" evidence="8">
    <location>
        <position position="67"/>
    </location>
    <ligand>
        <name>Zn(2+)</name>
        <dbReference type="ChEBI" id="CHEBI:29105"/>
        <label>2</label>
        <note>catalytic</note>
    </ligand>
</feature>
<dbReference type="Proteomes" id="UP000030103">
    <property type="component" value="Unassembled WGS sequence"/>
</dbReference>
<evidence type="ECO:0000256" key="5">
    <source>
        <dbReference type="ARBA" id="ARBA00022759"/>
    </source>
</evidence>
<evidence type="ECO:0000256" key="2">
    <source>
        <dbReference type="ARBA" id="ARBA00022694"/>
    </source>
</evidence>
<evidence type="ECO:0000313" key="9">
    <source>
        <dbReference type="EMBL" id="KGN76466.1"/>
    </source>
</evidence>
<dbReference type="CDD" id="cd07717">
    <property type="entry name" value="RNaseZ_ZiPD-like_MBL-fold"/>
    <property type="match status" value="1"/>
</dbReference>
<dbReference type="Gene3D" id="3.60.15.10">
    <property type="entry name" value="Ribonuclease Z/Hydroxyacylglutathione hydrolase-like"/>
    <property type="match status" value="1"/>
</dbReference>
<comment type="similarity">
    <text evidence="8">Belongs to the RNase Z family.</text>
</comment>
<feature type="binding site" evidence="8">
    <location>
        <position position="271"/>
    </location>
    <ligand>
        <name>Zn(2+)</name>
        <dbReference type="ChEBI" id="CHEBI:29105"/>
        <label>2</label>
        <note>catalytic</note>
    </ligand>
</feature>
<dbReference type="EMBL" id="JRFA01000001">
    <property type="protein sequence ID" value="KGN76466.1"/>
    <property type="molecule type" value="Genomic_DNA"/>
</dbReference>
<keyword evidence="10" id="KW-1185">Reference proteome</keyword>
<dbReference type="InterPro" id="IPR036866">
    <property type="entry name" value="RibonucZ/Hydroxyglut_hydro"/>
</dbReference>
<dbReference type="HAMAP" id="MF_01818">
    <property type="entry name" value="RNase_Z_BN"/>
    <property type="match status" value="1"/>
</dbReference>
<dbReference type="GO" id="GO:0008270">
    <property type="term" value="F:zinc ion binding"/>
    <property type="evidence" value="ECO:0007669"/>
    <property type="project" value="UniProtKB-UniRule"/>
</dbReference>
<organism evidence="9 10">
    <name type="scientific">Porphyromonas macacae</name>
    <dbReference type="NCBI Taxonomy" id="28115"/>
    <lineage>
        <taxon>Bacteria</taxon>
        <taxon>Pseudomonadati</taxon>
        <taxon>Bacteroidota</taxon>
        <taxon>Bacteroidia</taxon>
        <taxon>Bacteroidales</taxon>
        <taxon>Porphyromonadaceae</taxon>
        <taxon>Porphyromonas</taxon>
    </lineage>
</organism>
<keyword evidence="5 8" id="KW-0255">Endonuclease</keyword>
<feature type="binding site" evidence="8">
    <location>
        <position position="63"/>
    </location>
    <ligand>
        <name>Zn(2+)</name>
        <dbReference type="ChEBI" id="CHEBI:29105"/>
        <label>1</label>
        <note>catalytic</note>
    </ligand>
</feature>
<proteinExistence type="inferred from homology"/>
<evidence type="ECO:0000256" key="4">
    <source>
        <dbReference type="ARBA" id="ARBA00022723"/>
    </source>
</evidence>
<comment type="caution">
    <text evidence="9">The sequence shown here is derived from an EMBL/GenBank/DDBJ whole genome shotgun (WGS) entry which is preliminary data.</text>
</comment>
<dbReference type="PANTHER" id="PTHR46018">
    <property type="entry name" value="ZINC PHOSPHODIESTERASE ELAC PROTEIN 1"/>
    <property type="match status" value="1"/>
</dbReference>
<dbReference type="eggNOG" id="COG1234">
    <property type="taxonomic scope" value="Bacteria"/>
</dbReference>
<feature type="binding site" evidence="8">
    <location>
        <position position="65"/>
    </location>
    <ligand>
        <name>Zn(2+)</name>
        <dbReference type="ChEBI" id="CHEBI:29105"/>
        <label>1</label>
        <note>catalytic</note>
    </ligand>
</feature>
<feature type="binding site" evidence="8">
    <location>
        <position position="143"/>
    </location>
    <ligand>
        <name>Zn(2+)</name>
        <dbReference type="ChEBI" id="CHEBI:29105"/>
        <label>1</label>
        <note>catalytic</note>
    </ligand>
</feature>
<keyword evidence="7 8" id="KW-0862">Zinc</keyword>
<dbReference type="OrthoDB" id="9800940at2"/>
<keyword evidence="4 8" id="KW-0479">Metal-binding</keyword>
<feature type="binding site" evidence="8">
    <location>
        <position position="68"/>
    </location>
    <ligand>
        <name>Zn(2+)</name>
        <dbReference type="ChEBI" id="CHEBI:29105"/>
        <label>2</label>
        <note>catalytic</note>
    </ligand>
</feature>
<evidence type="ECO:0000256" key="7">
    <source>
        <dbReference type="ARBA" id="ARBA00022833"/>
    </source>
</evidence>
<dbReference type="SUPFAM" id="SSF56281">
    <property type="entry name" value="Metallo-hydrolase/oxidoreductase"/>
    <property type="match status" value="1"/>
</dbReference>
<dbReference type="NCBIfam" id="NF000801">
    <property type="entry name" value="PRK00055.1-3"/>
    <property type="match status" value="1"/>
</dbReference>
<dbReference type="RefSeq" id="WP_036872457.1">
    <property type="nucleotide sequence ID" value="NZ_JRFA01000001.1"/>
</dbReference>
<dbReference type="EC" id="3.1.26.11" evidence="8"/>
<evidence type="ECO:0000256" key="8">
    <source>
        <dbReference type="HAMAP-Rule" id="MF_01818"/>
    </source>
</evidence>
<dbReference type="NCBIfam" id="TIGR02651">
    <property type="entry name" value="RNase_Z"/>
    <property type="match status" value="1"/>
</dbReference>
<dbReference type="Pfam" id="PF23023">
    <property type="entry name" value="Anti-Pycsar_Apyc1"/>
    <property type="match status" value="1"/>
</dbReference>
<comment type="catalytic activity">
    <reaction evidence="8">
        <text>Endonucleolytic cleavage of RNA, removing extra 3' nucleotides from tRNA precursor, generating 3' termini of tRNAs. A 3'-hydroxy group is left at the tRNA terminus and a 5'-phosphoryl group is left at the trailer molecule.</text>
        <dbReference type="EC" id="3.1.26.11"/>
    </reaction>
</comment>
<feature type="active site" description="Proton acceptor" evidence="8">
    <location>
        <position position="67"/>
    </location>
</feature>
<dbReference type="GO" id="GO:0042781">
    <property type="term" value="F:3'-tRNA processing endoribonuclease activity"/>
    <property type="evidence" value="ECO:0007669"/>
    <property type="project" value="UniProtKB-UniRule"/>
</dbReference>
<evidence type="ECO:0000256" key="6">
    <source>
        <dbReference type="ARBA" id="ARBA00022801"/>
    </source>
</evidence>
<keyword evidence="3 8" id="KW-0540">Nuclease</keyword>
<sequence>MEKFDIHILGCGSATPTTKHWPACQVLDIRGKLYMIDCGEGCQYNYRRSRLNFSRLRAVFISHLHGDHCFGLPGLISSMSLLGRTGILEIYGPEGIREYMDSFMKLFGARLAFEIEVHTIDCSASRLIYEDPSVKISSLPLKHRIECAGFLVEEKSKSLHLDKESCDFFQIPITAYKQILRGEDFVTETGETISNSRLTKKGCPPRKYAYCSDTAYRPALVPLIQEVTLLYHEATFRQSDLSRARETYHSTAAQAAMIAKEANVKRLLIGHYSARYPNEEGLLEEAKNIFPETIAAQENQIIRL</sequence>
<comment type="subunit">
    <text evidence="1 8">Homodimer.</text>
</comment>
<feature type="binding site" evidence="8">
    <location>
        <position position="213"/>
    </location>
    <ligand>
        <name>Zn(2+)</name>
        <dbReference type="ChEBI" id="CHEBI:29105"/>
        <label>1</label>
        <note>catalytic</note>
    </ligand>
</feature>
<protein>
    <recommendedName>
        <fullName evidence="8">Ribonuclease Z</fullName>
        <shortName evidence="8">RNase Z</shortName>
        <ecNumber evidence="8">3.1.26.11</ecNumber>
    </recommendedName>
    <alternativeName>
        <fullName evidence="8">tRNA 3 endonuclease</fullName>
    </alternativeName>
    <alternativeName>
        <fullName evidence="8">tRNase Z</fullName>
    </alternativeName>
</protein>
<evidence type="ECO:0000256" key="1">
    <source>
        <dbReference type="ARBA" id="ARBA00011738"/>
    </source>
</evidence>
<name>A0A0A2EC71_9PORP</name>
<dbReference type="PANTHER" id="PTHR46018:SF2">
    <property type="entry name" value="ZINC PHOSPHODIESTERASE ELAC PROTEIN 1"/>
    <property type="match status" value="1"/>
</dbReference>
<dbReference type="InterPro" id="IPR013471">
    <property type="entry name" value="RNase_Z/BN"/>
</dbReference>
<keyword evidence="2 8" id="KW-0819">tRNA processing</keyword>
<dbReference type="STRING" id="28115.HQ47_00015"/>
<feature type="binding site" evidence="8">
    <location>
        <position position="213"/>
    </location>
    <ligand>
        <name>Zn(2+)</name>
        <dbReference type="ChEBI" id="CHEBI:29105"/>
        <label>2</label>
        <note>catalytic</note>
    </ligand>
</feature>